<dbReference type="AlphaFoldDB" id="A0A1T4WFI6"/>
<evidence type="ECO:0000313" key="1">
    <source>
        <dbReference type="EMBL" id="SKA75665.1"/>
    </source>
</evidence>
<name>A0A1T4WFI6_9CLOT</name>
<organism evidence="1 2">
    <name type="scientific">Caloramator quimbayensis</name>
    <dbReference type="NCBI Taxonomy" id="1147123"/>
    <lineage>
        <taxon>Bacteria</taxon>
        <taxon>Bacillati</taxon>
        <taxon>Bacillota</taxon>
        <taxon>Clostridia</taxon>
        <taxon>Eubacteriales</taxon>
        <taxon>Clostridiaceae</taxon>
        <taxon>Caloramator</taxon>
    </lineage>
</organism>
<dbReference type="Proteomes" id="UP000190105">
    <property type="component" value="Unassembled WGS sequence"/>
</dbReference>
<dbReference type="RefSeq" id="WP_078695110.1">
    <property type="nucleotide sequence ID" value="NZ_FUYH01000001.1"/>
</dbReference>
<proteinExistence type="predicted"/>
<accession>A0A1T4WFI6</accession>
<protein>
    <submittedName>
        <fullName evidence="1">Uncharacterized protein</fullName>
    </submittedName>
</protein>
<sequence length="135" mass="14882">MPWTLINTKTESYNALDCAIMFNNEKHTSYIDFGTLTASVTISVITSVLLKPINKNFAPWVQACLEGVGIFLGIDSILTAMANNDIASQRNAILQQMKNNNGAGLMKVVTQIYEYDTGSGNASTWKSVMQYLYEA</sequence>
<gene>
    <name evidence="1" type="ORF">SAMN05443428_10167</name>
</gene>
<dbReference type="EMBL" id="FUYH01000001">
    <property type="protein sequence ID" value="SKA75665.1"/>
    <property type="molecule type" value="Genomic_DNA"/>
</dbReference>
<reference evidence="2" key="1">
    <citation type="submission" date="2017-02" db="EMBL/GenBank/DDBJ databases">
        <authorList>
            <person name="Varghese N."/>
            <person name="Submissions S."/>
        </authorList>
    </citation>
    <scope>NUCLEOTIDE SEQUENCE [LARGE SCALE GENOMIC DNA]</scope>
    <source>
        <strain evidence="2">USBA 833</strain>
    </source>
</reference>
<keyword evidence="2" id="KW-1185">Reference proteome</keyword>
<evidence type="ECO:0000313" key="2">
    <source>
        <dbReference type="Proteomes" id="UP000190105"/>
    </source>
</evidence>
<dbReference type="STRING" id="1147123.SAMN05443428_10167"/>